<dbReference type="AlphaFoldDB" id="F2S4P3"/>
<dbReference type="EMBL" id="GG698512">
    <property type="protein sequence ID" value="EGD98593.1"/>
    <property type="molecule type" value="Genomic_DNA"/>
</dbReference>
<dbReference type="Proteomes" id="UP000009172">
    <property type="component" value="Unassembled WGS sequence"/>
</dbReference>
<proteinExistence type="predicted"/>
<evidence type="ECO:0000313" key="1">
    <source>
        <dbReference type="EMBL" id="EGD98593.1"/>
    </source>
</evidence>
<sequence>MAVLVSDASYECWQGMCRQPSFLVPIFANASPSSGALIHSAGEFPGHREPVAGTPYSTGTAVVRYGRNTVTKRLTLLSAFILASKGQKQRKGKNNVEGFNLIGTLNIIHPAGSVQHHELHTSDHGHGTVQALSCHTSGFVAQL</sequence>
<name>F2S4P3_TRIT1</name>
<reference evidence="2" key="1">
    <citation type="journal article" date="2012" name="MBio">
        <title>Comparative genome analysis of Trichophyton rubrum and related dermatophytes reveals candidate genes involved in infection.</title>
        <authorList>
            <person name="Martinez D.A."/>
            <person name="Oliver B.G."/>
            <person name="Graeser Y."/>
            <person name="Goldberg J.M."/>
            <person name="Li W."/>
            <person name="Martinez-Rossi N.M."/>
            <person name="Monod M."/>
            <person name="Shelest E."/>
            <person name="Barton R.C."/>
            <person name="Birch E."/>
            <person name="Brakhage A.A."/>
            <person name="Chen Z."/>
            <person name="Gurr S.J."/>
            <person name="Heiman D."/>
            <person name="Heitman J."/>
            <person name="Kosti I."/>
            <person name="Rossi A."/>
            <person name="Saif S."/>
            <person name="Samalova M."/>
            <person name="Saunders C.W."/>
            <person name="Shea T."/>
            <person name="Summerbell R.C."/>
            <person name="Xu J."/>
            <person name="Young S."/>
            <person name="Zeng Q."/>
            <person name="Birren B.W."/>
            <person name="Cuomo C.A."/>
            <person name="White T.C."/>
        </authorList>
    </citation>
    <scope>NUCLEOTIDE SEQUENCE [LARGE SCALE GENOMIC DNA]</scope>
    <source>
        <strain evidence="2">CBS 112818</strain>
    </source>
</reference>
<accession>F2S4P3</accession>
<organism evidence="1 2">
    <name type="scientific">Trichophyton tonsurans (strain CBS 112818)</name>
    <name type="common">Scalp ringworm fungus</name>
    <dbReference type="NCBI Taxonomy" id="647933"/>
    <lineage>
        <taxon>Eukaryota</taxon>
        <taxon>Fungi</taxon>
        <taxon>Dikarya</taxon>
        <taxon>Ascomycota</taxon>
        <taxon>Pezizomycotina</taxon>
        <taxon>Eurotiomycetes</taxon>
        <taxon>Eurotiomycetidae</taxon>
        <taxon>Onygenales</taxon>
        <taxon>Arthrodermataceae</taxon>
        <taxon>Trichophyton</taxon>
    </lineage>
</organism>
<gene>
    <name evidence="1" type="ORF">TESG_05963</name>
</gene>
<keyword evidence="2" id="KW-1185">Reference proteome</keyword>
<evidence type="ECO:0000313" key="2">
    <source>
        <dbReference type="Proteomes" id="UP000009172"/>
    </source>
</evidence>
<protein>
    <submittedName>
        <fullName evidence="1">Uncharacterized protein</fullName>
    </submittedName>
</protein>
<dbReference type="HOGENOM" id="CLU_2016834_0_0_1"/>